<keyword evidence="8" id="KW-1185">Reference proteome</keyword>
<evidence type="ECO:0000256" key="1">
    <source>
        <dbReference type="ARBA" id="ARBA00022679"/>
    </source>
</evidence>
<dbReference type="CDD" id="cd14014">
    <property type="entry name" value="STKc_PknB_like"/>
    <property type="match status" value="1"/>
</dbReference>
<dbReference type="InterPro" id="IPR008271">
    <property type="entry name" value="Ser/Thr_kinase_AS"/>
</dbReference>
<feature type="domain" description="Protein kinase" evidence="6">
    <location>
        <begin position="26"/>
        <end position="282"/>
    </location>
</feature>
<dbReference type="Proteomes" id="UP000319576">
    <property type="component" value="Chromosome"/>
</dbReference>
<evidence type="ECO:0000256" key="3">
    <source>
        <dbReference type="ARBA" id="ARBA00022777"/>
    </source>
</evidence>
<dbReference type="Gene3D" id="1.10.510.10">
    <property type="entry name" value="Transferase(Phosphotransferase) domain 1"/>
    <property type="match status" value="1"/>
</dbReference>
<dbReference type="EC" id="2.7.11.1" evidence="7"/>
<evidence type="ECO:0000256" key="5">
    <source>
        <dbReference type="SAM" id="MobiDB-lite"/>
    </source>
</evidence>
<evidence type="ECO:0000256" key="2">
    <source>
        <dbReference type="ARBA" id="ARBA00022741"/>
    </source>
</evidence>
<dbReference type="SMART" id="SM00220">
    <property type="entry name" value="S_TKc"/>
    <property type="match status" value="1"/>
</dbReference>
<dbReference type="GO" id="GO:0005524">
    <property type="term" value="F:ATP binding"/>
    <property type="evidence" value="ECO:0007669"/>
    <property type="project" value="UniProtKB-KW"/>
</dbReference>
<evidence type="ECO:0000313" key="8">
    <source>
        <dbReference type="Proteomes" id="UP000319576"/>
    </source>
</evidence>
<sequence length="347" mass="37687">MSFPKVRSTTPGAFAPAVGAEPAPGYRLKRVRGRGGFAEVWESDSPSGPVALKFMLSSNASTTSRELRSVQSFQAMEHPYLVRTHAVFTVPGYVVTAMELAEATLLDLMFLYSDELRQPIPPAQLGLYLWQVGQALDFLNARKHVRDGRKVGFQHGDIKPNNVLLFGDVAKLTDYGVATATNGPTTPCPRHGTRDYAAPEVLQGYQTDYSDQFSLAVTYHVLRVGCFPYPPAPSGELPKSYARPAADLSALSPAERLALSRALSPVPQDRYPNCEALTNQLLRSLGLKAQLEMDRPVRIVPDDETLPDGTRAGSRSRLLTCTPPPASTNGGRSSSVIKHRPGPRSTA</sequence>
<dbReference type="PROSITE" id="PS00108">
    <property type="entry name" value="PROTEIN_KINASE_ST"/>
    <property type="match status" value="1"/>
</dbReference>
<keyword evidence="3 7" id="KW-0418">Kinase</keyword>
<dbReference type="PANTHER" id="PTHR43289:SF34">
    <property type="entry name" value="SERINE_THREONINE-PROTEIN KINASE YBDM-RELATED"/>
    <property type="match status" value="1"/>
</dbReference>
<feature type="compositionally biased region" description="Polar residues" evidence="5">
    <location>
        <begin position="327"/>
        <end position="336"/>
    </location>
</feature>
<evidence type="ECO:0000313" key="7">
    <source>
        <dbReference type="EMBL" id="QDU20034.1"/>
    </source>
</evidence>
<dbReference type="InterPro" id="IPR011009">
    <property type="entry name" value="Kinase-like_dom_sf"/>
</dbReference>
<proteinExistence type="predicted"/>
<dbReference type="Pfam" id="PF00069">
    <property type="entry name" value="Pkinase"/>
    <property type="match status" value="1"/>
</dbReference>
<dbReference type="EMBL" id="CP036273">
    <property type="protein sequence ID" value="QDU20034.1"/>
    <property type="molecule type" value="Genomic_DNA"/>
</dbReference>
<organism evidence="7 8">
    <name type="scientific">Urbifossiella limnaea</name>
    <dbReference type="NCBI Taxonomy" id="2528023"/>
    <lineage>
        <taxon>Bacteria</taxon>
        <taxon>Pseudomonadati</taxon>
        <taxon>Planctomycetota</taxon>
        <taxon>Planctomycetia</taxon>
        <taxon>Gemmatales</taxon>
        <taxon>Gemmataceae</taxon>
        <taxon>Urbifossiella</taxon>
    </lineage>
</organism>
<name>A0A517XRA6_9BACT</name>
<keyword evidence="1 7" id="KW-0808">Transferase</keyword>
<evidence type="ECO:0000256" key="4">
    <source>
        <dbReference type="ARBA" id="ARBA00022840"/>
    </source>
</evidence>
<gene>
    <name evidence="7" type="primary">pknH_1</name>
    <name evidence="7" type="ORF">ETAA1_19770</name>
</gene>
<keyword evidence="4" id="KW-0067">ATP-binding</keyword>
<protein>
    <submittedName>
        <fullName evidence="7">Serine/threonine-protein kinase PknH</fullName>
        <ecNumber evidence="7">2.7.11.1</ecNumber>
    </submittedName>
</protein>
<dbReference type="GO" id="GO:0004674">
    <property type="term" value="F:protein serine/threonine kinase activity"/>
    <property type="evidence" value="ECO:0007669"/>
    <property type="project" value="UniProtKB-EC"/>
</dbReference>
<accession>A0A517XRA6</accession>
<dbReference type="InterPro" id="IPR000719">
    <property type="entry name" value="Prot_kinase_dom"/>
</dbReference>
<dbReference type="OrthoDB" id="278998at2"/>
<dbReference type="RefSeq" id="WP_145236911.1">
    <property type="nucleotide sequence ID" value="NZ_CP036273.1"/>
</dbReference>
<dbReference type="PANTHER" id="PTHR43289">
    <property type="entry name" value="MITOGEN-ACTIVATED PROTEIN KINASE KINASE KINASE 20-RELATED"/>
    <property type="match status" value="1"/>
</dbReference>
<feature type="region of interest" description="Disordered" evidence="5">
    <location>
        <begin position="300"/>
        <end position="347"/>
    </location>
</feature>
<dbReference type="KEGG" id="uli:ETAA1_19770"/>
<reference evidence="7 8" key="1">
    <citation type="submission" date="2019-02" db="EMBL/GenBank/DDBJ databases">
        <title>Deep-cultivation of Planctomycetes and their phenomic and genomic characterization uncovers novel biology.</title>
        <authorList>
            <person name="Wiegand S."/>
            <person name="Jogler M."/>
            <person name="Boedeker C."/>
            <person name="Pinto D."/>
            <person name="Vollmers J."/>
            <person name="Rivas-Marin E."/>
            <person name="Kohn T."/>
            <person name="Peeters S.H."/>
            <person name="Heuer A."/>
            <person name="Rast P."/>
            <person name="Oberbeckmann S."/>
            <person name="Bunk B."/>
            <person name="Jeske O."/>
            <person name="Meyerdierks A."/>
            <person name="Storesund J.E."/>
            <person name="Kallscheuer N."/>
            <person name="Luecker S."/>
            <person name="Lage O.M."/>
            <person name="Pohl T."/>
            <person name="Merkel B.J."/>
            <person name="Hornburger P."/>
            <person name="Mueller R.-W."/>
            <person name="Bruemmer F."/>
            <person name="Labrenz M."/>
            <person name="Spormann A.M."/>
            <person name="Op den Camp H."/>
            <person name="Overmann J."/>
            <person name="Amann R."/>
            <person name="Jetten M.S.M."/>
            <person name="Mascher T."/>
            <person name="Medema M.H."/>
            <person name="Devos D.P."/>
            <person name="Kaster A.-K."/>
            <person name="Ovreas L."/>
            <person name="Rohde M."/>
            <person name="Galperin M.Y."/>
            <person name="Jogler C."/>
        </authorList>
    </citation>
    <scope>NUCLEOTIDE SEQUENCE [LARGE SCALE GENOMIC DNA]</scope>
    <source>
        <strain evidence="7 8">ETA_A1</strain>
    </source>
</reference>
<dbReference type="AlphaFoldDB" id="A0A517XRA6"/>
<evidence type="ECO:0000259" key="6">
    <source>
        <dbReference type="PROSITE" id="PS50011"/>
    </source>
</evidence>
<dbReference type="SUPFAM" id="SSF56112">
    <property type="entry name" value="Protein kinase-like (PK-like)"/>
    <property type="match status" value="1"/>
</dbReference>
<feature type="compositionally biased region" description="Basic residues" evidence="5">
    <location>
        <begin position="337"/>
        <end position="347"/>
    </location>
</feature>
<dbReference type="PROSITE" id="PS50011">
    <property type="entry name" value="PROTEIN_KINASE_DOM"/>
    <property type="match status" value="1"/>
</dbReference>
<keyword evidence="2" id="KW-0547">Nucleotide-binding</keyword>